<organism evidence="3 4">
    <name type="scientific">Fusarium kuroshium</name>
    <dbReference type="NCBI Taxonomy" id="2010991"/>
    <lineage>
        <taxon>Eukaryota</taxon>
        <taxon>Fungi</taxon>
        <taxon>Dikarya</taxon>
        <taxon>Ascomycota</taxon>
        <taxon>Pezizomycotina</taxon>
        <taxon>Sordariomycetes</taxon>
        <taxon>Hypocreomycetidae</taxon>
        <taxon>Hypocreales</taxon>
        <taxon>Nectriaceae</taxon>
        <taxon>Fusarium</taxon>
        <taxon>Fusarium solani species complex</taxon>
    </lineage>
</organism>
<dbReference type="AlphaFoldDB" id="A0A3M2SIS4"/>
<protein>
    <recommendedName>
        <fullName evidence="2">SMP domain-containing protein</fullName>
    </recommendedName>
</protein>
<name>A0A3M2SIS4_9HYPO</name>
<accession>A0A3M2SIS4</accession>
<evidence type="ECO:0000313" key="3">
    <source>
        <dbReference type="EMBL" id="RMJ17466.1"/>
    </source>
</evidence>
<dbReference type="InterPro" id="IPR007011">
    <property type="entry name" value="LEA_SMP_dom"/>
</dbReference>
<feature type="compositionally biased region" description="Polar residues" evidence="1">
    <location>
        <begin position="99"/>
        <end position="117"/>
    </location>
</feature>
<evidence type="ECO:0000313" key="4">
    <source>
        <dbReference type="Proteomes" id="UP000277212"/>
    </source>
</evidence>
<proteinExistence type="predicted"/>
<reference evidence="3 4" key="1">
    <citation type="submission" date="2017-06" db="EMBL/GenBank/DDBJ databases">
        <title>Comparative genomic analysis of Ambrosia Fusariam Clade fungi.</title>
        <authorList>
            <person name="Stajich J.E."/>
            <person name="Carrillo J."/>
            <person name="Kijimoto T."/>
            <person name="Eskalen A."/>
            <person name="O'Donnell K."/>
            <person name="Kasson M."/>
        </authorList>
    </citation>
    <scope>NUCLEOTIDE SEQUENCE [LARGE SCALE GENOMIC DNA]</scope>
    <source>
        <strain evidence="3">UCR3666</strain>
    </source>
</reference>
<comment type="caution">
    <text evidence="3">The sequence shown here is derived from an EMBL/GenBank/DDBJ whole genome shotgun (WGS) entry which is preliminary data.</text>
</comment>
<sequence>MEGDIPQKDELQARAMEGHPITQSEASTIAANESDMTGRGPIKGGTAATAQSIYDRQQNFLEKAGDIARKPIDEITKKDAAEVQSAEARLAGGPVGRGSFSSDVQSVADQNARASGQ</sequence>
<feature type="domain" description="SMP" evidence="2">
    <location>
        <begin position="60"/>
        <end position="114"/>
    </location>
</feature>
<dbReference type="OrthoDB" id="2799468at2759"/>
<gene>
    <name evidence="3" type="ORF">CDV36_002851</name>
</gene>
<feature type="region of interest" description="Disordered" evidence="1">
    <location>
        <begin position="1"/>
        <end position="50"/>
    </location>
</feature>
<dbReference type="Pfam" id="PF04927">
    <property type="entry name" value="SMP"/>
    <property type="match status" value="1"/>
</dbReference>
<keyword evidence="4" id="KW-1185">Reference proteome</keyword>
<feature type="compositionally biased region" description="Polar residues" evidence="1">
    <location>
        <begin position="21"/>
        <end position="35"/>
    </location>
</feature>
<dbReference type="Proteomes" id="UP000277212">
    <property type="component" value="Unassembled WGS sequence"/>
</dbReference>
<dbReference type="STRING" id="2010991.A0A3M2SIS4"/>
<evidence type="ECO:0000259" key="2">
    <source>
        <dbReference type="Pfam" id="PF04927"/>
    </source>
</evidence>
<evidence type="ECO:0000256" key="1">
    <source>
        <dbReference type="SAM" id="MobiDB-lite"/>
    </source>
</evidence>
<feature type="region of interest" description="Disordered" evidence="1">
    <location>
        <begin position="87"/>
        <end position="117"/>
    </location>
</feature>
<dbReference type="EMBL" id="NKUJ01000032">
    <property type="protein sequence ID" value="RMJ17466.1"/>
    <property type="molecule type" value="Genomic_DNA"/>
</dbReference>
<feature type="compositionally biased region" description="Basic and acidic residues" evidence="1">
    <location>
        <begin position="1"/>
        <end position="12"/>
    </location>
</feature>